<dbReference type="EMBL" id="CAJNBJ010000018">
    <property type="protein sequence ID" value="CAE6789332.1"/>
    <property type="molecule type" value="Genomic_DNA"/>
</dbReference>
<comment type="caution">
    <text evidence="1">The sequence shown here is derived from an EMBL/GenBank/DDBJ whole genome shotgun (WGS) entry which is preliminary data.</text>
</comment>
<proteinExistence type="predicted"/>
<protein>
    <submittedName>
        <fullName evidence="1">Exported protein</fullName>
    </submittedName>
</protein>
<evidence type="ECO:0000313" key="2">
    <source>
        <dbReference type="Proteomes" id="UP000675880"/>
    </source>
</evidence>
<keyword evidence="2" id="KW-1185">Reference proteome</keyword>
<dbReference type="RefSeq" id="WP_213043841.1">
    <property type="nucleotide sequence ID" value="NZ_CAJNBJ010000018.1"/>
</dbReference>
<name>A0ABM8S5F1_9BACT</name>
<dbReference type="Proteomes" id="UP000675880">
    <property type="component" value="Unassembled WGS sequence"/>
</dbReference>
<accession>A0ABM8S5F1</accession>
<sequence length="163" mass="18448">MTRHLTIYSTALLLGAYTLLGLPTAHGFSGGIEPVVWNNQQKSAAWAEELLGQVVTYQTMAEKSLIPGNFQAYVDQTSKIRELHRSGNRRATYEGVNALMVMLEARVGGIDEHSAEALWDYCYRVTPDEFHARDRHIRAKGAETVKEHEEFMRNMEERAGMSF</sequence>
<evidence type="ECO:0000313" key="1">
    <source>
        <dbReference type="EMBL" id="CAE6789332.1"/>
    </source>
</evidence>
<gene>
    <name evidence="1" type="ORF">NSPZN2_50266</name>
</gene>
<organism evidence="1 2">
    <name type="scientific">Nitrospira defluvii</name>
    <dbReference type="NCBI Taxonomy" id="330214"/>
    <lineage>
        <taxon>Bacteria</taxon>
        <taxon>Pseudomonadati</taxon>
        <taxon>Nitrospirota</taxon>
        <taxon>Nitrospiria</taxon>
        <taxon>Nitrospirales</taxon>
        <taxon>Nitrospiraceae</taxon>
        <taxon>Nitrospira</taxon>
    </lineage>
</organism>
<reference evidence="1 2" key="1">
    <citation type="submission" date="2021-02" db="EMBL/GenBank/DDBJ databases">
        <authorList>
            <person name="Han P."/>
        </authorList>
    </citation>
    <scope>NUCLEOTIDE SEQUENCE [LARGE SCALE GENOMIC DNA]</scope>
    <source>
        <strain evidence="1">Candidatus Nitrospira sp. ZN2</strain>
    </source>
</reference>